<dbReference type="Pfam" id="PF13041">
    <property type="entry name" value="PPR_2"/>
    <property type="match status" value="1"/>
</dbReference>
<evidence type="ECO:0000256" key="1">
    <source>
        <dbReference type="ARBA" id="ARBA00022737"/>
    </source>
</evidence>
<name>A0A5J4ZVC4_9ASTE</name>
<evidence type="ECO:0000313" key="4">
    <source>
        <dbReference type="EMBL" id="KAA8521081.1"/>
    </source>
</evidence>
<dbReference type="GO" id="GO:0003723">
    <property type="term" value="F:RNA binding"/>
    <property type="evidence" value="ECO:0007669"/>
    <property type="project" value="InterPro"/>
</dbReference>
<evidence type="ECO:0000313" key="5">
    <source>
        <dbReference type="Proteomes" id="UP000325577"/>
    </source>
</evidence>
<dbReference type="OrthoDB" id="1893323at2759"/>
<feature type="repeat" description="PPR" evidence="2">
    <location>
        <begin position="283"/>
        <end position="317"/>
    </location>
</feature>
<dbReference type="Gene3D" id="1.25.40.10">
    <property type="entry name" value="Tetratricopeptide repeat domain"/>
    <property type="match status" value="3"/>
</dbReference>
<dbReference type="AlphaFoldDB" id="A0A5J4ZVC4"/>
<organism evidence="4 5">
    <name type="scientific">Nyssa sinensis</name>
    <dbReference type="NCBI Taxonomy" id="561372"/>
    <lineage>
        <taxon>Eukaryota</taxon>
        <taxon>Viridiplantae</taxon>
        <taxon>Streptophyta</taxon>
        <taxon>Embryophyta</taxon>
        <taxon>Tracheophyta</taxon>
        <taxon>Spermatophyta</taxon>
        <taxon>Magnoliopsida</taxon>
        <taxon>eudicotyledons</taxon>
        <taxon>Gunneridae</taxon>
        <taxon>Pentapetalae</taxon>
        <taxon>asterids</taxon>
        <taxon>Cornales</taxon>
        <taxon>Nyssaceae</taxon>
        <taxon>Nyssa</taxon>
    </lineage>
</organism>
<feature type="compositionally biased region" description="Basic residues" evidence="3">
    <location>
        <begin position="61"/>
        <end position="74"/>
    </location>
</feature>
<evidence type="ECO:0008006" key="6">
    <source>
        <dbReference type="Google" id="ProtNLM"/>
    </source>
</evidence>
<gene>
    <name evidence="4" type="ORF">F0562_011766</name>
</gene>
<dbReference type="Proteomes" id="UP000325577">
    <property type="component" value="Linkage Group LG5"/>
</dbReference>
<dbReference type="InterPro" id="IPR046960">
    <property type="entry name" value="PPR_At4g14850-like_plant"/>
</dbReference>
<evidence type="ECO:0000256" key="2">
    <source>
        <dbReference type="PROSITE-ProRule" id="PRU00708"/>
    </source>
</evidence>
<dbReference type="InterPro" id="IPR002885">
    <property type="entry name" value="PPR_rpt"/>
</dbReference>
<dbReference type="FunFam" id="1.25.40.10:FF:000682">
    <property type="entry name" value="Pentatricopeptide repeat-containing protein At3g16610"/>
    <property type="match status" value="1"/>
</dbReference>
<dbReference type="GO" id="GO:0009451">
    <property type="term" value="P:RNA modification"/>
    <property type="evidence" value="ECO:0007669"/>
    <property type="project" value="InterPro"/>
</dbReference>
<keyword evidence="1" id="KW-0677">Repeat</keyword>
<keyword evidence="5" id="KW-1185">Reference proteome</keyword>
<accession>A0A5J4ZVC4</accession>
<dbReference type="PROSITE" id="PS51375">
    <property type="entry name" value="PPR"/>
    <property type="match status" value="3"/>
</dbReference>
<proteinExistence type="predicted"/>
<dbReference type="NCBIfam" id="TIGR00756">
    <property type="entry name" value="PPR"/>
    <property type="match status" value="3"/>
</dbReference>
<dbReference type="InterPro" id="IPR011990">
    <property type="entry name" value="TPR-like_helical_dom_sf"/>
</dbReference>
<protein>
    <recommendedName>
        <fullName evidence="6">Pentacotripeptide-repeat region of PRORP domain-containing protein</fullName>
    </recommendedName>
</protein>
<sequence length="449" mass="50304">METASASPAAVYCADASFKLINKSRRYIHKHNNCNINGGCISVSHYPPSMSALQIQLPLQRRPKRKQPHPHHLKIPPPTIPPNSSTAAATTTSDVLRLMDILSLPIPIDIYASLIKECTDTCDATRAIELHAHINRSGLRPSLSLLNRLLLMYVSCGLIEKARQMFDKMAIKDSNSWAAMIAGYADNDDYGEAIHLFVEMQNHRQYYHNFDVLKFPVSWIIVCILKACVHTMNAELGRQIHGWLSKVDTSMDLFLSSSLINFYGQCGCLEGANFIFDHMSGHNTVIWTAKVVNHCREERFDEVLDIFKEMGRAGIKSNSFTFSSILRACARMRGDGRCGEQVHANSIKLGVESDIYVQCGLVDMYGKCGLLKDARRVFEMIEDKTNAVCWNAMLTGYIQHGFCIEAIKFLYQMKAAGMQPQESLLNEVRFACGSQALESKTDGICIGYE</sequence>
<dbReference type="PANTHER" id="PTHR24015">
    <property type="entry name" value="OS07G0578800 PROTEIN-RELATED"/>
    <property type="match status" value="1"/>
</dbReference>
<feature type="region of interest" description="Disordered" evidence="3">
    <location>
        <begin position="61"/>
        <end position="87"/>
    </location>
</feature>
<dbReference type="EMBL" id="CM018048">
    <property type="protein sequence ID" value="KAA8521081.1"/>
    <property type="molecule type" value="Genomic_DNA"/>
</dbReference>
<feature type="repeat" description="PPR" evidence="2">
    <location>
        <begin position="173"/>
        <end position="203"/>
    </location>
</feature>
<reference evidence="4 5" key="1">
    <citation type="submission" date="2019-09" db="EMBL/GenBank/DDBJ databases">
        <title>A chromosome-level genome assembly of the Chinese tupelo Nyssa sinensis.</title>
        <authorList>
            <person name="Yang X."/>
            <person name="Kang M."/>
            <person name="Yang Y."/>
            <person name="Xiong H."/>
            <person name="Wang M."/>
            <person name="Zhang Z."/>
            <person name="Wang Z."/>
            <person name="Wu H."/>
            <person name="Ma T."/>
            <person name="Liu J."/>
            <person name="Xi Z."/>
        </authorList>
    </citation>
    <scope>NUCLEOTIDE SEQUENCE [LARGE SCALE GENOMIC DNA]</scope>
    <source>
        <strain evidence="4">J267</strain>
        <tissue evidence="4">Leaf</tissue>
    </source>
</reference>
<dbReference type="PANTHER" id="PTHR24015:SF1910">
    <property type="entry name" value="PPR REPEAT PROTEIN"/>
    <property type="match status" value="1"/>
</dbReference>
<evidence type="ECO:0000256" key="3">
    <source>
        <dbReference type="SAM" id="MobiDB-lite"/>
    </source>
</evidence>
<feature type="repeat" description="PPR" evidence="2">
    <location>
        <begin position="386"/>
        <end position="420"/>
    </location>
</feature>
<dbReference type="Pfam" id="PF01535">
    <property type="entry name" value="PPR"/>
    <property type="match status" value="5"/>
</dbReference>